<evidence type="ECO:0000256" key="1">
    <source>
        <dbReference type="ARBA" id="ARBA00001933"/>
    </source>
</evidence>
<dbReference type="Pfam" id="PF00282">
    <property type="entry name" value="Pyridoxal_deC"/>
    <property type="match status" value="1"/>
</dbReference>
<dbReference type="GO" id="GO:0030170">
    <property type="term" value="F:pyridoxal phosphate binding"/>
    <property type="evidence" value="ECO:0007669"/>
    <property type="project" value="InterPro"/>
</dbReference>
<keyword evidence="4 5" id="KW-0456">Lyase</keyword>
<keyword evidence="2" id="KW-0210">Decarboxylase</keyword>
<dbReference type="GO" id="GO:0005737">
    <property type="term" value="C:cytoplasm"/>
    <property type="evidence" value="ECO:0007669"/>
    <property type="project" value="TreeGrafter"/>
</dbReference>
<dbReference type="InterPro" id="IPR015424">
    <property type="entry name" value="PyrdxlP-dep_Trfase"/>
</dbReference>
<evidence type="ECO:0000256" key="3">
    <source>
        <dbReference type="ARBA" id="ARBA00022898"/>
    </source>
</evidence>
<protein>
    <submittedName>
        <fullName evidence="6">Tyrosine/DOPA decarboxylase 2</fullName>
    </submittedName>
</protein>
<reference evidence="6" key="1">
    <citation type="submission" date="2015-06" db="UniProtKB">
        <authorList>
            <consortium name="EnsemblPlants"/>
        </authorList>
    </citation>
    <scope>IDENTIFICATION</scope>
</reference>
<proteinExistence type="inferred from homology"/>
<comment type="cofactor">
    <cofactor evidence="1 5">
        <name>pyridoxal 5'-phosphate</name>
        <dbReference type="ChEBI" id="CHEBI:597326"/>
    </cofactor>
</comment>
<name>M8CVD2_AEGTA</name>
<dbReference type="PANTHER" id="PTHR11999">
    <property type="entry name" value="GROUP II PYRIDOXAL-5-PHOSPHATE DECARBOXYLASE"/>
    <property type="match status" value="1"/>
</dbReference>
<evidence type="ECO:0000256" key="4">
    <source>
        <dbReference type="ARBA" id="ARBA00023239"/>
    </source>
</evidence>
<dbReference type="SUPFAM" id="SSF53383">
    <property type="entry name" value="PLP-dependent transferases"/>
    <property type="match status" value="1"/>
</dbReference>
<dbReference type="InterPro" id="IPR015421">
    <property type="entry name" value="PyrdxlP-dep_Trfase_major"/>
</dbReference>
<organism evidence="6">
    <name type="scientific">Aegilops tauschii</name>
    <name type="common">Tausch's goatgrass</name>
    <name type="synonym">Aegilops squarrosa</name>
    <dbReference type="NCBI Taxonomy" id="37682"/>
    <lineage>
        <taxon>Eukaryota</taxon>
        <taxon>Viridiplantae</taxon>
        <taxon>Streptophyta</taxon>
        <taxon>Embryophyta</taxon>
        <taxon>Tracheophyta</taxon>
        <taxon>Spermatophyta</taxon>
        <taxon>Magnoliopsida</taxon>
        <taxon>Liliopsida</taxon>
        <taxon>Poales</taxon>
        <taxon>Poaceae</taxon>
        <taxon>BOP clade</taxon>
        <taxon>Pooideae</taxon>
        <taxon>Triticodae</taxon>
        <taxon>Triticeae</taxon>
        <taxon>Triticinae</taxon>
        <taxon>Aegilops</taxon>
    </lineage>
</organism>
<dbReference type="GO" id="GO:0016831">
    <property type="term" value="F:carboxy-lyase activity"/>
    <property type="evidence" value="ECO:0007669"/>
    <property type="project" value="TreeGrafter"/>
</dbReference>
<evidence type="ECO:0000313" key="6">
    <source>
        <dbReference type="EnsemblPlants" id="EMT31617"/>
    </source>
</evidence>
<keyword evidence="3 5" id="KW-0663">Pyridoxal phosphate</keyword>
<dbReference type="GO" id="GO:0019752">
    <property type="term" value="P:carboxylic acid metabolic process"/>
    <property type="evidence" value="ECO:0007669"/>
    <property type="project" value="InterPro"/>
</dbReference>
<sequence>MARLVGLPERFLFSGGGGGGLHDSTCEAAVSTLAAARYRALSSLGHEAILRLVVYASDQSHYTFQKGARIAGIPLPNFRVIPT</sequence>
<dbReference type="PANTHER" id="PTHR11999:SF148">
    <property type="entry name" value="OS10G0400500 PROTEIN"/>
    <property type="match status" value="1"/>
</dbReference>
<dbReference type="Gene3D" id="3.40.640.10">
    <property type="entry name" value="Type I PLP-dependent aspartate aminotransferase-like (Major domain)"/>
    <property type="match status" value="1"/>
</dbReference>
<evidence type="ECO:0000256" key="5">
    <source>
        <dbReference type="RuleBase" id="RU000382"/>
    </source>
</evidence>
<comment type="similarity">
    <text evidence="5">Belongs to the group II decarboxylase family.</text>
</comment>
<accession>M8CVD2</accession>
<dbReference type="InterPro" id="IPR010977">
    <property type="entry name" value="Aromatic_deC"/>
</dbReference>
<dbReference type="EnsemblPlants" id="EMT31617">
    <property type="protein sequence ID" value="EMT31617"/>
    <property type="gene ID" value="F775_15008"/>
</dbReference>
<dbReference type="InterPro" id="IPR002129">
    <property type="entry name" value="PyrdxlP-dep_de-COase"/>
</dbReference>
<dbReference type="AlphaFoldDB" id="M8CVD2"/>
<evidence type="ECO:0000256" key="2">
    <source>
        <dbReference type="ARBA" id="ARBA00022793"/>
    </source>
</evidence>